<gene>
    <name evidence="3" type="primary">PRE2_1</name>
    <name evidence="3" type="ORF">TWF696_003550</name>
</gene>
<dbReference type="PRINTS" id="PR00250">
    <property type="entry name" value="GPCRSTE2"/>
</dbReference>
<keyword evidence="4" id="KW-1185">Reference proteome</keyword>
<dbReference type="Gene3D" id="1.10.287.920">
    <property type="entry name" value="Pheromone alpha factor receptor"/>
    <property type="match status" value="1"/>
</dbReference>
<feature type="transmembrane region" description="Helical" evidence="2">
    <location>
        <begin position="90"/>
        <end position="113"/>
    </location>
</feature>
<accession>A0AAV9TW44</accession>
<evidence type="ECO:0000256" key="1">
    <source>
        <dbReference type="SAM" id="MobiDB-lite"/>
    </source>
</evidence>
<protein>
    <submittedName>
        <fullName evidence="3">Proteasome subunit beta type-5</fullName>
    </submittedName>
</protein>
<dbReference type="GO" id="GO:0038038">
    <property type="term" value="C:G protein-coupled receptor homodimeric complex"/>
    <property type="evidence" value="ECO:0007669"/>
    <property type="project" value="TreeGrafter"/>
</dbReference>
<dbReference type="InterPro" id="IPR000366">
    <property type="entry name" value="GPCR_STE2"/>
</dbReference>
<name>A0AAV9TW44_9PEZI</name>
<dbReference type="Proteomes" id="UP001375240">
    <property type="component" value="Unassembled WGS sequence"/>
</dbReference>
<organism evidence="3 4">
    <name type="scientific">Orbilia brochopaga</name>
    <dbReference type="NCBI Taxonomy" id="3140254"/>
    <lineage>
        <taxon>Eukaryota</taxon>
        <taxon>Fungi</taxon>
        <taxon>Dikarya</taxon>
        <taxon>Ascomycota</taxon>
        <taxon>Pezizomycotina</taxon>
        <taxon>Orbiliomycetes</taxon>
        <taxon>Orbiliales</taxon>
        <taxon>Orbiliaceae</taxon>
        <taxon>Orbilia</taxon>
    </lineage>
</organism>
<comment type="caution">
    <text evidence="3">The sequence shown here is derived from an EMBL/GenBank/DDBJ whole genome shotgun (WGS) entry which is preliminary data.</text>
</comment>
<sequence>MDPRLYETYGILRYVKLPVPSALNFDPDANPITYLYPDATNMTFTLAQIDNFRRDQVFTDSIFSAQIGAAVVVLAVMLCITHVDKRKTAVFIFNVFNLLFVIIRGVLFVNYFMGPLAKTYTTFTWDTSDIPASAIIASSVSSVMSLLLMITTQISLLLQIRICYALNPRSKTRILGTCGSISAVATVAYVALGIYIIQLGDKPPDPRITKWANPTVNALVAFSIVVYSGTFCWRMFQSVKNRRGMGFTGLGSLESLLISGSQCLVFPALFCIAENFIKFGGSASLAQASIALLLPISHMWASSVQTHSKITMARVEKLQRRKPFKKRLADTCKARLKDLSNILKLIGLIIQEYILLCIICLQGTCLPSGDVTPDIEAQQQGDPDTSNRAPVQSAPAAGNPSAHSSKHSKGASGRGSDPAANNQGPAG</sequence>
<feature type="transmembrane region" description="Helical" evidence="2">
    <location>
        <begin position="217"/>
        <end position="236"/>
    </location>
</feature>
<dbReference type="GO" id="GO:0000750">
    <property type="term" value="P:pheromone-dependent signal transduction involved in conjugation with cellular fusion"/>
    <property type="evidence" value="ECO:0007669"/>
    <property type="project" value="TreeGrafter"/>
</dbReference>
<dbReference type="AlphaFoldDB" id="A0AAV9TW44"/>
<dbReference type="InterPro" id="IPR027458">
    <property type="entry name" value="STE2_TM1-TM2_sf"/>
</dbReference>
<dbReference type="Pfam" id="PF02116">
    <property type="entry name" value="STE2"/>
    <property type="match status" value="1"/>
</dbReference>
<feature type="transmembrane region" description="Helical" evidence="2">
    <location>
        <begin position="62"/>
        <end position="83"/>
    </location>
</feature>
<keyword evidence="2" id="KW-1133">Transmembrane helix</keyword>
<keyword evidence="3" id="KW-0647">Proteasome</keyword>
<dbReference type="PANTHER" id="PTHR28009">
    <property type="entry name" value="PHEROMONE ALPHA FACTOR RECEPTOR"/>
    <property type="match status" value="1"/>
</dbReference>
<dbReference type="PANTHER" id="PTHR28009:SF1">
    <property type="entry name" value="PHEROMONE ALPHA FACTOR RECEPTOR"/>
    <property type="match status" value="1"/>
</dbReference>
<evidence type="ECO:0000313" key="3">
    <source>
        <dbReference type="EMBL" id="KAK6329679.1"/>
    </source>
</evidence>
<reference evidence="3 4" key="1">
    <citation type="submission" date="2019-10" db="EMBL/GenBank/DDBJ databases">
        <authorList>
            <person name="Palmer J.M."/>
        </authorList>
    </citation>
    <scope>NUCLEOTIDE SEQUENCE [LARGE SCALE GENOMIC DNA]</scope>
    <source>
        <strain evidence="3 4">TWF696</strain>
    </source>
</reference>
<feature type="transmembrane region" description="Helical" evidence="2">
    <location>
        <begin position="133"/>
        <end position="162"/>
    </location>
</feature>
<dbReference type="GO" id="GO:0004932">
    <property type="term" value="F:mating-type factor pheromone receptor activity"/>
    <property type="evidence" value="ECO:0007669"/>
    <property type="project" value="InterPro"/>
</dbReference>
<evidence type="ECO:0000256" key="2">
    <source>
        <dbReference type="SAM" id="Phobius"/>
    </source>
</evidence>
<feature type="transmembrane region" description="Helical" evidence="2">
    <location>
        <begin position="174"/>
        <end position="197"/>
    </location>
</feature>
<keyword evidence="2" id="KW-0472">Membrane</keyword>
<dbReference type="EMBL" id="JAVHNQ010000019">
    <property type="protein sequence ID" value="KAK6329679.1"/>
    <property type="molecule type" value="Genomic_DNA"/>
</dbReference>
<keyword evidence="2" id="KW-0812">Transmembrane</keyword>
<dbReference type="GO" id="GO:0000502">
    <property type="term" value="C:proteasome complex"/>
    <property type="evidence" value="ECO:0007669"/>
    <property type="project" value="UniProtKB-KW"/>
</dbReference>
<feature type="compositionally biased region" description="Polar residues" evidence="1">
    <location>
        <begin position="377"/>
        <end position="390"/>
    </location>
</feature>
<proteinExistence type="predicted"/>
<evidence type="ECO:0000313" key="4">
    <source>
        <dbReference type="Proteomes" id="UP001375240"/>
    </source>
</evidence>
<feature type="region of interest" description="Disordered" evidence="1">
    <location>
        <begin position="373"/>
        <end position="427"/>
    </location>
</feature>